<evidence type="ECO:0000313" key="3">
    <source>
        <dbReference type="Proteomes" id="UP000046395"/>
    </source>
</evidence>
<dbReference type="Pfam" id="PF08719">
    <property type="entry name" value="NADAR"/>
    <property type="match status" value="1"/>
</dbReference>
<dbReference type="WBParaSite" id="TMUE_2000010550.1">
    <property type="protein sequence ID" value="TMUE_2000010550.1"/>
    <property type="gene ID" value="WBGene00288084"/>
</dbReference>
<dbReference type="Gene3D" id="1.10.357.40">
    <property type="entry name" value="YbiA-like"/>
    <property type="match status" value="5"/>
</dbReference>
<organism evidence="3 4">
    <name type="scientific">Trichuris muris</name>
    <name type="common">Mouse whipworm</name>
    <dbReference type="NCBI Taxonomy" id="70415"/>
    <lineage>
        <taxon>Eukaryota</taxon>
        <taxon>Metazoa</taxon>
        <taxon>Ecdysozoa</taxon>
        <taxon>Nematoda</taxon>
        <taxon>Enoplea</taxon>
        <taxon>Dorylaimia</taxon>
        <taxon>Trichinellida</taxon>
        <taxon>Trichuridae</taxon>
        <taxon>Trichuris</taxon>
    </lineage>
</organism>
<dbReference type="WBParaSite" id="TMUE_2000010550.3">
    <property type="protein sequence ID" value="TMUE_2000010550.3"/>
    <property type="gene ID" value="WBGene00288084"/>
</dbReference>
<evidence type="ECO:0000313" key="4">
    <source>
        <dbReference type="WBParaSite" id="TMUE_2000010550.1"/>
    </source>
</evidence>
<dbReference type="CDD" id="cd15457">
    <property type="entry name" value="NADAR"/>
    <property type="match status" value="1"/>
</dbReference>
<dbReference type="WBParaSite" id="TMUE_2000010550.4">
    <property type="protein sequence ID" value="TMUE_2000010550.4"/>
    <property type="gene ID" value="WBGene00288084"/>
</dbReference>
<feature type="domain" description="NADAR" evidence="2">
    <location>
        <begin position="294"/>
        <end position="459"/>
    </location>
</feature>
<feature type="compositionally biased region" description="Low complexity" evidence="1">
    <location>
        <begin position="242"/>
        <end position="253"/>
    </location>
</feature>
<dbReference type="WBParaSite" id="TMUE_2000010550.2">
    <property type="protein sequence ID" value="TMUE_2000010550.2"/>
    <property type="gene ID" value="WBGene00288084"/>
</dbReference>
<name>A0A5S6QTK8_TRIMR</name>
<dbReference type="InterPro" id="IPR037238">
    <property type="entry name" value="YbiA-like_sf"/>
</dbReference>
<evidence type="ECO:0000256" key="1">
    <source>
        <dbReference type="SAM" id="MobiDB-lite"/>
    </source>
</evidence>
<keyword evidence="3" id="KW-1185">Reference proteome</keyword>
<evidence type="ECO:0000313" key="5">
    <source>
        <dbReference type="WBParaSite" id="TMUE_2000010550.2"/>
    </source>
</evidence>
<reference evidence="4" key="3">
    <citation type="submission" date="2019-12" db="UniProtKB">
        <authorList>
            <consortium name="WormBaseParasite"/>
        </authorList>
    </citation>
    <scope>IDENTIFICATION</scope>
</reference>
<dbReference type="SUPFAM" id="SSF143990">
    <property type="entry name" value="YbiA-like"/>
    <property type="match status" value="5"/>
</dbReference>
<feature type="region of interest" description="Disordered" evidence="1">
    <location>
        <begin position="235"/>
        <end position="257"/>
    </location>
</feature>
<accession>A0A5S6QTK8</accession>
<reference evidence="3" key="1">
    <citation type="submission" date="2013-11" db="EMBL/GenBank/DDBJ databases">
        <authorList>
            <person name="Aslett M."/>
        </authorList>
    </citation>
    <scope>NUCLEOTIDE SEQUENCE [LARGE SCALE GENOMIC DNA]</scope>
    <source>
        <strain evidence="3">Edinburgh</strain>
    </source>
</reference>
<dbReference type="InterPro" id="IPR012816">
    <property type="entry name" value="NADAR"/>
</dbReference>
<proteinExistence type="predicted"/>
<evidence type="ECO:0000259" key="2">
    <source>
        <dbReference type="Pfam" id="PF08719"/>
    </source>
</evidence>
<sequence>MDDPRQSEAVIVTPIPCAAHPLSVFHECNINVEGVPYRSFMHFYAHKLFSEIGYANESKKQAVFDASPLDAYNLLFSDALMEAFSAFSHEQNVLLYDCLVNYSWCILHEYYVHRMEQDPEFKDLLSSLRGSILIEVNADVIFGILADEEMLRDYFMYGSGRSVTKAQLLQCFSLDSIEEFNAPVWWGRNVNGSVLMQLRSSVVDSSVSADMQMNRAIDEFRNIYEHMRMCRKEKLDHESDPESGSSSDSTSSEGNTCNDGVQSMWHRPDFTCFRCCKTVLNLFFLPLEDNFEALSTTYSMPIVAGETLYPSVEHYVAALFLRDMNRLEAAKAIPTVDSRSQLRASIAESSIGLPDSVVQNWRTEKMYTTLKLATELKFAQYPELKDLLLLTGDCTLLEMNSFDSDWSIGMNWVAFKEWMERERVTPAMVAFWMLHADFRPGVLGANLNGLLLMEIRRNLPESIRALREEQPDRVILDCPLDCSRPGPIVSSLSSGNSVVLVGSHSGPLSSNFSSVFIVGDQCYYSVEDYVEKKIQEHFAITELPAERTTKMQLWLLEHTEELYKEATTAKFEQNALCRNALLSTGEAQLLVIIRPSCLPSLAADLGCYNGTEYDFVRWAEENRISTGFLYRCWTSGDQVPRMWKMGDNKLGLHLMKIRSNECTLPTVDVARFFVSSSVLWAPCDEGTPAVDAPFFELEQFVFSDSVEFIQGDQSPLSVYSLAPFTICRLTFYSVEHFYWFQVLLAGGIVHSTDFLPLVKRLLQETSAYKLKSLILSEIPEKVLASCVGMVNKSAMYDLALREKFSQNPQLIGVLCNQRCPVLVASSELNDAGYSVSVASGSLLKAWMQKWKIDAQILVRWWTEPNLRPGHFGGNAYGLMLMQLREQYRKAFGQSKEATRNVSVGPFVASALNGLCKFGDDIFAFDSGHPLSPEAQHSLAWNNRKYHSALHLYWCQCFLALGLDEDEVDCSRLADALNILKSRNCLDRFTGWQDSEEGKAAVHLCVDLMVACNGEMKRCLMETADLPLAYCSQSDPHLGVGMTGSELQQFCGEVLAGNVKLLYFWMLDPTASPHCLGRNLWGRELMSIRRDLLRSNEPLRSTVPIQSGNILRIDASAAVLDVSNCTSPLSLFEQLRERNPLCRLVYPWETEDYERLFRNARSDEQEEERRTSNDGRGVPTAMEAYALVKDVDQVGGNLLKMLERSVFSGETSLLSLVESDAEAYSMGKQIAVKFAEVFCPASLDFGGLQSDDLYNLGRFIGFWQDKQSFSQRCSSPKSNNIHHST</sequence>
<dbReference type="Proteomes" id="UP000046395">
    <property type="component" value="Unassembled WGS sequence"/>
</dbReference>
<reference evidence="3" key="2">
    <citation type="submission" date="2014-03" db="EMBL/GenBank/DDBJ databases">
        <title>The whipworm genome and dual-species transcriptomics of an intimate host-pathogen interaction.</title>
        <authorList>
            <person name="Foth B.J."/>
            <person name="Tsai I.J."/>
            <person name="Reid A.J."/>
            <person name="Bancroft A.J."/>
            <person name="Nichol S."/>
            <person name="Tracey A."/>
            <person name="Holroyd N."/>
            <person name="Cotton J.A."/>
            <person name="Stanley E.J."/>
            <person name="Zarowiecki M."/>
            <person name="Liu J.Z."/>
            <person name="Huckvale T."/>
            <person name="Cooper P.J."/>
            <person name="Grencis R.K."/>
            <person name="Berriman M."/>
        </authorList>
    </citation>
    <scope>NUCLEOTIDE SEQUENCE [LARGE SCALE GENOMIC DNA]</scope>
    <source>
        <strain evidence="3">Edinburgh</strain>
    </source>
</reference>
<protein>
    <submittedName>
        <fullName evidence="4 5">DUF1768 domain-containing protein</fullName>
    </submittedName>
</protein>